<sequence length="328" mass="37793">MKNLIYYPNFESSDLNWLKFALLYIDNFSPIIPDTGIDFLSELYKKLQSETDLLNLQRLGVGAGMRATNKAIDYVTKVLENPHSFADELHSPNIVRNWMNKEQQTYTLFDEKYVSNWKWFCQQNGLAKDSKYGIDISKSLGEVYMTFLAQEEAYEKEASPITDNRYLDNLSMTIRSKDVANDNKIEVAKSIIQYNLPLDFSKISIDKVIEIRNKPDFKVKRSTFQSELDKIYDKIGKGISPNEFSDSYKKNFADWSGELTEYGIETVACGLSAYILLENANATNLEYIKEALEVGLVICAGKNIVKNINNNHERKYCRQYLTELQSIK</sequence>
<proteinExistence type="predicted"/>
<gene>
    <name evidence="1" type="ORF">DOS84_10840</name>
</gene>
<protein>
    <submittedName>
        <fullName evidence="1">Uncharacterized protein</fullName>
    </submittedName>
</protein>
<evidence type="ECO:0000313" key="2">
    <source>
        <dbReference type="Proteomes" id="UP000249177"/>
    </source>
</evidence>
<dbReference type="OrthoDB" id="7054050at2"/>
<evidence type="ECO:0000313" key="1">
    <source>
        <dbReference type="EMBL" id="PZX93352.1"/>
    </source>
</evidence>
<name>A0A2W7VMI0_9FLAO</name>
<comment type="caution">
    <text evidence="1">The sequence shown here is derived from an EMBL/GenBank/DDBJ whole genome shotgun (WGS) entry which is preliminary data.</text>
</comment>
<dbReference type="RefSeq" id="WP_111410140.1">
    <property type="nucleotide sequence ID" value="NZ_QKXH01000006.1"/>
</dbReference>
<accession>A0A2W7VMI0</accession>
<dbReference type="EMBL" id="QKXH01000006">
    <property type="protein sequence ID" value="PZX93352.1"/>
    <property type="molecule type" value="Genomic_DNA"/>
</dbReference>
<keyword evidence="2" id="KW-1185">Reference proteome</keyword>
<dbReference type="AlphaFoldDB" id="A0A2W7VMI0"/>
<reference evidence="1 2" key="1">
    <citation type="submission" date="2018-06" db="EMBL/GenBank/DDBJ databases">
        <title>Flavobacterium sp IMCC34762, genome.</title>
        <authorList>
            <person name="Joung Y."/>
            <person name="Cho J."/>
            <person name="Song J."/>
        </authorList>
    </citation>
    <scope>NUCLEOTIDE SEQUENCE [LARGE SCALE GENOMIC DNA]</scope>
    <source>
        <strain evidence="1 2">IMCC34762</strain>
    </source>
</reference>
<dbReference type="Proteomes" id="UP000249177">
    <property type="component" value="Unassembled WGS sequence"/>
</dbReference>
<organism evidence="1 2">
    <name type="scientific">Flavobacterium aquariorum</name>
    <dbReference type="NCBI Taxonomy" id="2217670"/>
    <lineage>
        <taxon>Bacteria</taxon>
        <taxon>Pseudomonadati</taxon>
        <taxon>Bacteroidota</taxon>
        <taxon>Flavobacteriia</taxon>
        <taxon>Flavobacteriales</taxon>
        <taxon>Flavobacteriaceae</taxon>
        <taxon>Flavobacterium</taxon>
    </lineage>
</organism>